<keyword evidence="2" id="KW-0813">Transport</keyword>
<dbReference type="GO" id="GO:1901982">
    <property type="term" value="F:maltose binding"/>
    <property type="evidence" value="ECO:0007669"/>
    <property type="project" value="TreeGrafter"/>
</dbReference>
<proteinExistence type="inferred from homology"/>
<gene>
    <name evidence="4" type="ORF">SAMN02983006_02491</name>
</gene>
<dbReference type="RefSeq" id="WP_089862501.1">
    <property type="nucleotide sequence ID" value="NZ_FOTI01000048.1"/>
</dbReference>
<comment type="similarity">
    <text evidence="1">Belongs to the bacterial solute-binding protein 1 family.</text>
</comment>
<evidence type="ECO:0000313" key="5">
    <source>
        <dbReference type="Proteomes" id="UP000199006"/>
    </source>
</evidence>
<evidence type="ECO:0000313" key="4">
    <source>
        <dbReference type="EMBL" id="SFL97897.1"/>
    </source>
</evidence>
<dbReference type="STRING" id="29563.SAMN02983006_02491"/>
<dbReference type="CDD" id="cd13522">
    <property type="entry name" value="PBP2_ABC_oligosaccharides"/>
    <property type="match status" value="1"/>
</dbReference>
<dbReference type="Proteomes" id="UP000199006">
    <property type="component" value="Unassembled WGS sequence"/>
</dbReference>
<dbReference type="EMBL" id="FOTI01000048">
    <property type="protein sequence ID" value="SFL97897.1"/>
    <property type="molecule type" value="Genomic_DNA"/>
</dbReference>
<dbReference type="OrthoDB" id="9766758at2"/>
<accession>A0A1I4M4H9</accession>
<dbReference type="GO" id="GO:0055052">
    <property type="term" value="C:ATP-binding cassette (ABC) transporter complex, substrate-binding subunit-containing"/>
    <property type="evidence" value="ECO:0007669"/>
    <property type="project" value="TreeGrafter"/>
</dbReference>
<dbReference type="SUPFAM" id="SSF53850">
    <property type="entry name" value="Periplasmic binding protein-like II"/>
    <property type="match status" value="1"/>
</dbReference>
<keyword evidence="3" id="KW-0732">Signal</keyword>
<protein>
    <submittedName>
        <fullName evidence="4">Arabinogalactan oligomer / maltooligosaccharide transport system substrate-binding protein</fullName>
    </submittedName>
</protein>
<name>A0A1I4M4H9_9FIRM</name>
<dbReference type="AlphaFoldDB" id="A0A1I4M4H9"/>
<evidence type="ECO:0000256" key="3">
    <source>
        <dbReference type="ARBA" id="ARBA00022729"/>
    </source>
</evidence>
<evidence type="ECO:0000256" key="2">
    <source>
        <dbReference type="ARBA" id="ARBA00022448"/>
    </source>
</evidence>
<dbReference type="PANTHER" id="PTHR30061">
    <property type="entry name" value="MALTOSE-BINDING PERIPLASMIC PROTEIN"/>
    <property type="match status" value="1"/>
</dbReference>
<organism evidence="4 5">
    <name type="scientific">Halanaerobium salsuginis</name>
    <dbReference type="NCBI Taxonomy" id="29563"/>
    <lineage>
        <taxon>Bacteria</taxon>
        <taxon>Bacillati</taxon>
        <taxon>Bacillota</taxon>
        <taxon>Clostridia</taxon>
        <taxon>Halanaerobiales</taxon>
        <taxon>Halanaerobiaceae</taxon>
        <taxon>Halanaerobium</taxon>
    </lineage>
</organism>
<dbReference type="Gene3D" id="3.40.190.10">
    <property type="entry name" value="Periplasmic binding protein-like II"/>
    <property type="match status" value="2"/>
</dbReference>
<dbReference type="GO" id="GO:0015768">
    <property type="term" value="P:maltose transport"/>
    <property type="evidence" value="ECO:0007669"/>
    <property type="project" value="TreeGrafter"/>
</dbReference>
<dbReference type="PANTHER" id="PTHR30061:SF50">
    <property type="entry name" value="MALTOSE_MALTODEXTRIN-BINDING PERIPLASMIC PROTEIN"/>
    <property type="match status" value="1"/>
</dbReference>
<dbReference type="Pfam" id="PF13416">
    <property type="entry name" value="SBP_bac_8"/>
    <property type="match status" value="1"/>
</dbReference>
<dbReference type="GO" id="GO:0042956">
    <property type="term" value="P:maltodextrin transmembrane transport"/>
    <property type="evidence" value="ECO:0007669"/>
    <property type="project" value="TreeGrafter"/>
</dbReference>
<evidence type="ECO:0000256" key="1">
    <source>
        <dbReference type="ARBA" id="ARBA00008520"/>
    </source>
</evidence>
<keyword evidence="5" id="KW-1185">Reference proteome</keyword>
<reference evidence="4 5" key="1">
    <citation type="submission" date="2016-10" db="EMBL/GenBank/DDBJ databases">
        <authorList>
            <person name="de Groot N.N."/>
        </authorList>
    </citation>
    <scope>NUCLEOTIDE SEQUENCE [LARGE SCALE GENOMIC DNA]</scope>
    <source>
        <strain evidence="4 5">ATCC 51327</strain>
    </source>
</reference>
<dbReference type="InterPro" id="IPR006059">
    <property type="entry name" value="SBP"/>
</dbReference>
<sequence>MKNLVFSILFLIIGLTLFLVPVNVLAQNQALDQQNLENKVTIKFWEADEAKIDEEILDPLIKKFEENNPQITVERTHAGTVEDLRQNTQTAFMGGQGPDLVLSPFDHIGPFSIMGIAQPLDNLASNELKNKFIKSALPGMSLNGNLYGIPLTMGNHLMLMYNKKMVKNAPTTWSELIKIAQAQTIDRNGDGLNDQYGLAYNLNEPFWWVAFQGGLGGWVFDSNYQPTLNTKATVAALQFVHDLKYKYKIVPKESDDQLADSLFKEGNVAFIINGDWALDSYRNNENIELGVAPIPKFEATNKFGQPMTSGKGFIMLTDLNQEKQIAVLKFIDFMTNIAAQELFVNNNFLPSNSAAYQLPQIQNDPIMLGSAQQLRNGRAMPVIPEMRGIWDAIRPALQSVMSNDLSPKAAAKQMQQAAEENIKGMR</sequence>